<dbReference type="STRING" id="867903.ThesuDRAFT_02040"/>
<comment type="similarity">
    <text evidence="1">Belongs to the FemABX family.</text>
</comment>
<keyword evidence="2" id="KW-0808">Transferase</keyword>
<dbReference type="PANTHER" id="PTHR36174:SF1">
    <property type="entry name" value="LIPID II:GLYCINE GLYCYLTRANSFERASE"/>
    <property type="match status" value="1"/>
</dbReference>
<dbReference type="GO" id="GO:0016747">
    <property type="term" value="F:acyltransferase activity, transferring groups other than amino-acyl groups"/>
    <property type="evidence" value="ECO:0007669"/>
    <property type="project" value="InterPro"/>
</dbReference>
<keyword evidence="9" id="KW-1185">Reference proteome</keyword>
<protein>
    <submittedName>
        <fullName evidence="8">Methicillin resistance protein</fullName>
    </submittedName>
</protein>
<dbReference type="GO" id="GO:0008360">
    <property type="term" value="P:regulation of cell shape"/>
    <property type="evidence" value="ECO:0007669"/>
    <property type="project" value="UniProtKB-KW"/>
</dbReference>
<evidence type="ECO:0000313" key="8">
    <source>
        <dbReference type="EMBL" id="EKP94307.1"/>
    </source>
</evidence>
<dbReference type="EMBL" id="AENY02000003">
    <property type="protein sequence ID" value="EKP94307.1"/>
    <property type="molecule type" value="Genomic_DNA"/>
</dbReference>
<keyword evidence="4" id="KW-0573">Peptidoglycan synthesis</keyword>
<evidence type="ECO:0000259" key="7">
    <source>
        <dbReference type="PROSITE" id="PS51186"/>
    </source>
</evidence>
<evidence type="ECO:0000313" key="9">
    <source>
        <dbReference type="Proteomes" id="UP000005710"/>
    </source>
</evidence>
<feature type="domain" description="N-acetyltransferase" evidence="7">
    <location>
        <begin position="184"/>
        <end position="343"/>
    </location>
</feature>
<dbReference type="GO" id="GO:0071555">
    <property type="term" value="P:cell wall organization"/>
    <property type="evidence" value="ECO:0007669"/>
    <property type="project" value="UniProtKB-KW"/>
</dbReference>
<dbReference type="InterPro" id="IPR016181">
    <property type="entry name" value="Acyl_CoA_acyltransferase"/>
</dbReference>
<sequence length="368" mass="41368">MNQTASLKVVRAGPQDREAYDRAVAGSGKPHFMQLWGWGEVKRATGWEPLRFLATRGGRVTGAMTVLARRLPGLGTVFYAPTGPAVDYTDQETVRSLLAAAAEEARRHRAFVLRVDPDIPAGRRDAVELLTRLGFRRGTEATAFEALQPRFVMRLELAPTPEETLARFESKTRYNIRYAARQGVTARAARDEQDLAAFYRLLQLTAARQRFAVRAFSYYEALWRHLLVPGHGRIFLAEHQGRPVAGIMVFRCGDTVWYLYGGTDYEARKVMPSHAAQWAAIQWAIAEGCRIYDFRGVSGNLDPSDPHYGLYRFKKGFGAELVEYVGEFERVYAPARYWAFRAAFAARRRLLRALRRSRGGAAAAGTAE</sequence>
<keyword evidence="5" id="KW-0012">Acyltransferase</keyword>
<evidence type="ECO:0000256" key="2">
    <source>
        <dbReference type="ARBA" id="ARBA00022679"/>
    </source>
</evidence>
<comment type="caution">
    <text evidence="8">The sequence shown here is derived from an EMBL/GenBank/DDBJ whole genome shotgun (WGS) entry which is preliminary data.</text>
</comment>
<evidence type="ECO:0000256" key="3">
    <source>
        <dbReference type="ARBA" id="ARBA00022960"/>
    </source>
</evidence>
<keyword evidence="6" id="KW-0961">Cell wall biogenesis/degradation</keyword>
<dbReference type="PANTHER" id="PTHR36174">
    <property type="entry name" value="LIPID II:GLYCINE GLYCYLTRANSFERASE"/>
    <property type="match status" value="1"/>
</dbReference>
<accession>K6PN34</accession>
<dbReference type="InterPro" id="IPR000182">
    <property type="entry name" value="GNAT_dom"/>
</dbReference>
<keyword evidence="3" id="KW-0133">Cell shape</keyword>
<reference evidence="8" key="1">
    <citation type="submission" date="2010-10" db="EMBL/GenBank/DDBJ databases">
        <authorList>
            <consortium name="US DOE Joint Genome Institute (JGI-PGF)"/>
            <person name="Lucas S."/>
            <person name="Copeland A."/>
            <person name="Lapidus A."/>
            <person name="Bruce D."/>
            <person name="Goodwin L."/>
            <person name="Pitluck S."/>
            <person name="Kyrpides N."/>
            <person name="Mavromatis K."/>
            <person name="Detter J.C."/>
            <person name="Han C."/>
            <person name="Land M."/>
            <person name="Hauser L."/>
            <person name="Markowitz V."/>
            <person name="Cheng J.-F."/>
            <person name="Hugenholtz P."/>
            <person name="Woyke T."/>
            <person name="Wu D."/>
            <person name="Pukall R."/>
            <person name="Wahrenburg C."/>
            <person name="Brambilla E."/>
            <person name="Klenk H.-P."/>
            <person name="Eisen J.A."/>
        </authorList>
    </citation>
    <scope>NUCLEOTIDE SEQUENCE [LARGE SCALE GENOMIC DNA]</scope>
    <source>
        <strain evidence="8">DSM 13965</strain>
    </source>
</reference>
<dbReference type="GO" id="GO:0009252">
    <property type="term" value="P:peptidoglycan biosynthetic process"/>
    <property type="evidence" value="ECO:0007669"/>
    <property type="project" value="UniProtKB-KW"/>
</dbReference>
<gene>
    <name evidence="8" type="ORF">ThesuDRAFT_02040</name>
</gene>
<dbReference type="GO" id="GO:0016755">
    <property type="term" value="F:aminoacyltransferase activity"/>
    <property type="evidence" value="ECO:0007669"/>
    <property type="project" value="InterPro"/>
</dbReference>
<reference evidence="8" key="2">
    <citation type="submission" date="2012-10" db="EMBL/GenBank/DDBJ databases">
        <title>Improved high-quality draft of Thermaerobacter subterraneus C21, DSM 13965.</title>
        <authorList>
            <consortium name="DOE Joint Genome Institute"/>
            <person name="Eisen J."/>
            <person name="Huntemann M."/>
            <person name="Wei C.-L."/>
            <person name="Han J."/>
            <person name="Detter J.C."/>
            <person name="Han C."/>
            <person name="Tapia R."/>
            <person name="Chen A."/>
            <person name="Kyrpides N."/>
            <person name="Mavromatis K."/>
            <person name="Markowitz V."/>
            <person name="Szeto E."/>
            <person name="Ivanova N."/>
            <person name="Mikhailova N."/>
            <person name="Ovchinnikova G."/>
            <person name="Pagani I."/>
            <person name="Pati A."/>
            <person name="Goodwin L."/>
            <person name="Nordberg H.P."/>
            <person name="Cantor M.N."/>
            <person name="Hua S.X."/>
            <person name="Woyke T."/>
            <person name="Eisen J."/>
            <person name="Klenk H.-P."/>
        </authorList>
    </citation>
    <scope>NUCLEOTIDE SEQUENCE [LARGE SCALE GENOMIC DNA]</scope>
    <source>
        <strain evidence="8">DSM 13965</strain>
    </source>
</reference>
<dbReference type="HOGENOM" id="CLU_048411_0_1_9"/>
<evidence type="ECO:0000256" key="5">
    <source>
        <dbReference type="ARBA" id="ARBA00023315"/>
    </source>
</evidence>
<dbReference type="PROSITE" id="PS51191">
    <property type="entry name" value="FEMABX"/>
    <property type="match status" value="1"/>
</dbReference>
<dbReference type="Pfam" id="PF02388">
    <property type="entry name" value="FemAB"/>
    <property type="match status" value="2"/>
</dbReference>
<dbReference type="RefSeq" id="WP_006904321.1">
    <property type="nucleotide sequence ID" value="NZ_JH976535.1"/>
</dbReference>
<dbReference type="Gene3D" id="3.40.630.30">
    <property type="match status" value="2"/>
</dbReference>
<dbReference type="InterPro" id="IPR003447">
    <property type="entry name" value="FEMABX"/>
</dbReference>
<dbReference type="SUPFAM" id="SSF55729">
    <property type="entry name" value="Acyl-CoA N-acyltransferases (Nat)"/>
    <property type="match status" value="2"/>
</dbReference>
<organism evidence="8 9">
    <name type="scientific">Thermaerobacter subterraneus DSM 13965</name>
    <dbReference type="NCBI Taxonomy" id="867903"/>
    <lineage>
        <taxon>Bacteria</taxon>
        <taxon>Bacillati</taxon>
        <taxon>Bacillota</taxon>
        <taxon>Clostridia</taxon>
        <taxon>Eubacteriales</taxon>
        <taxon>Clostridiales Family XVII. Incertae Sedis</taxon>
        <taxon>Thermaerobacter</taxon>
    </lineage>
</organism>
<dbReference type="InterPro" id="IPR050644">
    <property type="entry name" value="PG_Glycine_Bridge_Synth"/>
</dbReference>
<evidence type="ECO:0000256" key="1">
    <source>
        <dbReference type="ARBA" id="ARBA00009943"/>
    </source>
</evidence>
<name>K6PN34_9FIRM</name>
<dbReference type="OrthoDB" id="9785911at2"/>
<dbReference type="AlphaFoldDB" id="K6PN34"/>
<evidence type="ECO:0000256" key="6">
    <source>
        <dbReference type="ARBA" id="ARBA00023316"/>
    </source>
</evidence>
<dbReference type="PROSITE" id="PS51186">
    <property type="entry name" value="GNAT"/>
    <property type="match status" value="1"/>
</dbReference>
<dbReference type="Proteomes" id="UP000005710">
    <property type="component" value="Unassembled WGS sequence"/>
</dbReference>
<dbReference type="eggNOG" id="COG2348">
    <property type="taxonomic scope" value="Bacteria"/>
</dbReference>
<proteinExistence type="inferred from homology"/>
<evidence type="ECO:0000256" key="4">
    <source>
        <dbReference type="ARBA" id="ARBA00022984"/>
    </source>
</evidence>